<evidence type="ECO:0000256" key="1">
    <source>
        <dbReference type="SAM" id="SignalP"/>
    </source>
</evidence>
<reference evidence="2" key="1">
    <citation type="submission" date="2022-04" db="EMBL/GenBank/DDBJ databases">
        <title>Flavobacterium pygoscelis sp. nov. isolated from Chinstrap chick (Pygoscelis antarcticus).</title>
        <authorList>
            <person name="Irgang R."/>
            <person name="Poblete-Morales M."/>
            <person name="Avendano-Herrera R."/>
        </authorList>
    </citation>
    <scope>NUCLEOTIDE SEQUENCE</scope>
    <source>
        <strain evidence="2">I-SCBP12n</strain>
    </source>
</reference>
<keyword evidence="3" id="KW-1185">Reference proteome</keyword>
<dbReference type="AlphaFoldDB" id="A0A9X2BLV5"/>
<feature type="chain" id="PRO_5040775184" evidence="1">
    <location>
        <begin position="25"/>
        <end position="495"/>
    </location>
</feature>
<evidence type="ECO:0000313" key="2">
    <source>
        <dbReference type="EMBL" id="MCK8142193.1"/>
    </source>
</evidence>
<dbReference type="Proteomes" id="UP001139260">
    <property type="component" value="Unassembled WGS sequence"/>
</dbReference>
<feature type="signal peptide" evidence="1">
    <location>
        <begin position="1"/>
        <end position="24"/>
    </location>
</feature>
<accession>A0A9X2BLV5</accession>
<keyword evidence="1" id="KW-0732">Signal</keyword>
<gene>
    <name evidence="2" type="ORF">MW871_09855</name>
</gene>
<organism evidence="2 3">
    <name type="scientific">Flavobacterium pygoscelis</name>
    <dbReference type="NCBI Taxonomy" id="2893176"/>
    <lineage>
        <taxon>Bacteria</taxon>
        <taxon>Pseudomonadati</taxon>
        <taxon>Bacteroidota</taxon>
        <taxon>Flavobacteriia</taxon>
        <taxon>Flavobacteriales</taxon>
        <taxon>Flavobacteriaceae</taxon>
        <taxon>Flavobacterium</taxon>
    </lineage>
</organism>
<dbReference type="EMBL" id="JALNUB010000005">
    <property type="protein sequence ID" value="MCK8142193.1"/>
    <property type="molecule type" value="Genomic_DNA"/>
</dbReference>
<dbReference type="RefSeq" id="WP_210644658.1">
    <property type="nucleotide sequence ID" value="NZ_JALNUB010000005.1"/>
</dbReference>
<protein>
    <submittedName>
        <fullName evidence="2">Uncharacterized protein</fullName>
    </submittedName>
</protein>
<proteinExistence type="predicted"/>
<evidence type="ECO:0000313" key="3">
    <source>
        <dbReference type="Proteomes" id="UP001139260"/>
    </source>
</evidence>
<comment type="caution">
    <text evidence="2">The sequence shown here is derived from an EMBL/GenBank/DDBJ whole genome shotgun (WGS) entry which is preliminary data.</text>
</comment>
<name>A0A9X2BLV5_9FLAO</name>
<sequence length="495" mass="53169">MKKITLKRNFWIFAFMFCMVQSYAQVGIGTITPNASAMLDVSSTTKGMLTPRMTTAQRLAITSPAPADGLIVYDITLKSFYYYNTTTSSWNRVNSDVNGRSKFKRIKSIADLAPEKVGSTYVLATDTYYEVNGTIIVDFPIDINNAYLVGLDANEDRLIKNSGTLFQGTQGGTIKNITISKAAGTLQVFNLTGDATGTPLVGTQNLIVRDCIIAGCNSVGTISGFNLVFFAVVQYASNTTGITYSNVAQLLLSNIGWFGNNSGTFETFSGSFNLLQKLGGFSDVKSGAIGVDVSSNPTINSDAVMESVVFTGASTQYVNPYTLGTYSGYNFNNSWNVRSAGIPNETDADAGGGFSMDYGVGTGISVSTNNSNPSNIVKVGTGTTISPTSNLFRFSSDSPNRLRYLGKKKRIFQVSGSISIQVPGAATYIVYLAKNGTAVTQYKVYGRGQVANDILVLPMNANIELNNNDYIEVFIQRFTGVTGDPIVPNLTIIVR</sequence>